<dbReference type="InterPro" id="IPR002397">
    <property type="entry name" value="Cyt_P450_B"/>
</dbReference>
<dbReference type="GO" id="GO:0005506">
    <property type="term" value="F:iron ion binding"/>
    <property type="evidence" value="ECO:0007669"/>
    <property type="project" value="InterPro"/>
</dbReference>
<dbReference type="GO" id="GO:0020037">
    <property type="term" value="F:heme binding"/>
    <property type="evidence" value="ECO:0007669"/>
    <property type="project" value="InterPro"/>
</dbReference>
<gene>
    <name evidence="11" type="ORF">SAMN04489727_5328</name>
</gene>
<keyword evidence="6 9" id="KW-0408">Iron</keyword>
<dbReference type="GO" id="GO:0008395">
    <property type="term" value="F:steroid hydroxylase activity"/>
    <property type="evidence" value="ECO:0007669"/>
    <property type="project" value="TreeGrafter"/>
</dbReference>
<sequence length="410" mass="45130">MTCPWGNTDLVDHGLYSDGDPHGIWREQRRHDPVSWQEPGFWSVTRYEDVCTVLRAPGEFTSEQGTLLNLLGKGDPASGSNLVTTDPPRHTRMRNPIQRALSIREAEHYRPRIRELVAELLAPLGDGGPFDFAAAMSRVPMAVTGTLMGLPRFDWSRLSHLAMSALAPDDPKYRLPSGPEATLQAAHREIFTYFQDLVSERRADPGHDLIGTLLTMDVDGDTLSLSEIMANCHSLLVGAIVTTPQVPTATLLELAGKDVLDDWAGSPGRMKRALEEALRWASPSNHFMRHATRDVDLAGVTIRAGDPVVVWLGSANRDEDVFPDPYTFDITRNPNRHVAFGIGPHFCIGHSIARVTLQAVFAELLGRFTDFEVVAPPRRLRSNIIAGITELPVTARRRPTPAPITHASGG</sequence>
<keyword evidence="4 9" id="KW-0479">Metal-binding</keyword>
<comment type="similarity">
    <text evidence="2 9">Belongs to the cytochrome P450 family.</text>
</comment>
<dbReference type="PANTHER" id="PTHR46696:SF4">
    <property type="entry name" value="BIOTIN BIOSYNTHESIS CYTOCHROME P450"/>
    <property type="match status" value="1"/>
</dbReference>
<keyword evidence="3 9" id="KW-0349">Heme</keyword>
<dbReference type="Gene3D" id="1.10.630.10">
    <property type="entry name" value="Cytochrome P450"/>
    <property type="match status" value="1"/>
</dbReference>
<comment type="pathway">
    <text evidence="1">Antibiotic biosynthesis; vancomycin biosynthesis.</text>
</comment>
<evidence type="ECO:0000256" key="9">
    <source>
        <dbReference type="RuleBase" id="RU000461"/>
    </source>
</evidence>
<dbReference type="PANTHER" id="PTHR46696">
    <property type="entry name" value="P450, PUTATIVE (EUROFUNG)-RELATED"/>
    <property type="match status" value="1"/>
</dbReference>
<dbReference type="STRING" id="208445.SAMN04489727_5328"/>
<evidence type="ECO:0000313" key="11">
    <source>
        <dbReference type="EMBL" id="SEC85011.1"/>
    </source>
</evidence>
<proteinExistence type="inferred from homology"/>
<dbReference type="OrthoDB" id="5241086at2"/>
<dbReference type="GO" id="GO:0036199">
    <property type="term" value="F:cholest-4-en-3-one 26-monooxygenase activity"/>
    <property type="evidence" value="ECO:0007669"/>
    <property type="project" value="TreeGrafter"/>
</dbReference>
<evidence type="ECO:0000256" key="8">
    <source>
        <dbReference type="ARBA" id="ARBA00055433"/>
    </source>
</evidence>
<dbReference type="GO" id="GO:0006707">
    <property type="term" value="P:cholesterol catabolic process"/>
    <property type="evidence" value="ECO:0007669"/>
    <property type="project" value="TreeGrafter"/>
</dbReference>
<reference evidence="12" key="1">
    <citation type="submission" date="2016-10" db="EMBL/GenBank/DDBJ databases">
        <authorList>
            <person name="Varghese N."/>
            <person name="Submissions S."/>
        </authorList>
    </citation>
    <scope>NUCLEOTIDE SEQUENCE [LARGE SCALE GENOMIC DNA]</scope>
    <source>
        <strain evidence="12">DSM 44544</strain>
    </source>
</reference>
<evidence type="ECO:0000256" key="7">
    <source>
        <dbReference type="ARBA" id="ARBA00023033"/>
    </source>
</evidence>
<evidence type="ECO:0000256" key="3">
    <source>
        <dbReference type="ARBA" id="ARBA00022617"/>
    </source>
</evidence>
<dbReference type="InterPro" id="IPR036396">
    <property type="entry name" value="Cyt_P450_sf"/>
</dbReference>
<evidence type="ECO:0000256" key="5">
    <source>
        <dbReference type="ARBA" id="ARBA00023002"/>
    </source>
</evidence>
<evidence type="ECO:0000256" key="2">
    <source>
        <dbReference type="ARBA" id="ARBA00010617"/>
    </source>
</evidence>
<keyword evidence="12" id="KW-1185">Reference proteome</keyword>
<evidence type="ECO:0000256" key="6">
    <source>
        <dbReference type="ARBA" id="ARBA00023004"/>
    </source>
</evidence>
<evidence type="ECO:0000256" key="4">
    <source>
        <dbReference type="ARBA" id="ARBA00022723"/>
    </source>
</evidence>
<dbReference type="RefSeq" id="WP_091312000.1">
    <property type="nucleotide sequence ID" value="NZ_FNSO01000004.1"/>
</dbReference>
<dbReference type="InterPro" id="IPR017972">
    <property type="entry name" value="Cyt_P450_CS"/>
</dbReference>
<dbReference type="EMBL" id="FNSO01000004">
    <property type="protein sequence ID" value="SEC85011.1"/>
    <property type="molecule type" value="Genomic_DNA"/>
</dbReference>
<feature type="region of interest" description="Disordered" evidence="10">
    <location>
        <begin position="71"/>
        <end position="92"/>
    </location>
</feature>
<name>A0A1H4VX95_9PSEU</name>
<dbReference type="FunFam" id="1.10.630.10:FF:000018">
    <property type="entry name" value="Cytochrome P450 monooxygenase"/>
    <property type="match status" value="1"/>
</dbReference>
<evidence type="ECO:0000313" key="12">
    <source>
        <dbReference type="Proteomes" id="UP000199622"/>
    </source>
</evidence>
<dbReference type="Proteomes" id="UP000199622">
    <property type="component" value="Unassembled WGS sequence"/>
</dbReference>
<organism evidence="11 12">
    <name type="scientific">Amycolatopsis tolypomycina</name>
    <dbReference type="NCBI Taxonomy" id="208445"/>
    <lineage>
        <taxon>Bacteria</taxon>
        <taxon>Bacillati</taxon>
        <taxon>Actinomycetota</taxon>
        <taxon>Actinomycetes</taxon>
        <taxon>Pseudonocardiales</taxon>
        <taxon>Pseudonocardiaceae</taxon>
        <taxon>Amycolatopsis</taxon>
    </lineage>
</organism>
<keyword evidence="7 9" id="KW-0503">Monooxygenase</keyword>
<dbReference type="AlphaFoldDB" id="A0A1H4VX95"/>
<keyword evidence="5 9" id="KW-0560">Oxidoreductase</keyword>
<dbReference type="Pfam" id="PF00067">
    <property type="entry name" value="p450"/>
    <property type="match status" value="1"/>
</dbReference>
<dbReference type="InterPro" id="IPR001128">
    <property type="entry name" value="Cyt_P450"/>
</dbReference>
<dbReference type="PROSITE" id="PS00086">
    <property type="entry name" value="CYTOCHROME_P450"/>
    <property type="match status" value="1"/>
</dbReference>
<dbReference type="SUPFAM" id="SSF48264">
    <property type="entry name" value="Cytochrome P450"/>
    <property type="match status" value="1"/>
</dbReference>
<dbReference type="CDD" id="cd11033">
    <property type="entry name" value="CYP142-like"/>
    <property type="match status" value="1"/>
</dbReference>
<protein>
    <submittedName>
        <fullName evidence="11">Cytochrome P450</fullName>
    </submittedName>
</protein>
<evidence type="ECO:0000256" key="1">
    <source>
        <dbReference type="ARBA" id="ARBA00004660"/>
    </source>
</evidence>
<accession>A0A1H4VX95</accession>
<dbReference type="PRINTS" id="PR00359">
    <property type="entry name" value="BP450"/>
</dbReference>
<evidence type="ECO:0000256" key="10">
    <source>
        <dbReference type="SAM" id="MobiDB-lite"/>
    </source>
</evidence>
<comment type="function">
    <text evidence="8">Involved in the coupling of aromatic side chains of the heptapeptide of vancomycin.</text>
</comment>